<dbReference type="Proteomes" id="UP001217754">
    <property type="component" value="Chromosome 3"/>
</dbReference>
<keyword evidence="3" id="KW-1185">Reference proteome</keyword>
<keyword evidence="1" id="KW-0472">Membrane</keyword>
<evidence type="ECO:0000313" key="2">
    <source>
        <dbReference type="EMBL" id="WFD39311.1"/>
    </source>
</evidence>
<dbReference type="EMBL" id="CP119960">
    <property type="protein sequence ID" value="WFD39311.1"/>
    <property type="molecule type" value="Genomic_DNA"/>
</dbReference>
<keyword evidence="1" id="KW-1133">Transmembrane helix</keyword>
<proteinExistence type="predicted"/>
<keyword evidence="1" id="KW-0812">Transmembrane</keyword>
<name>A0AAF0F3S9_9BASI</name>
<organism evidence="2 3">
    <name type="scientific">Malassezia japonica</name>
    <dbReference type="NCBI Taxonomy" id="223818"/>
    <lineage>
        <taxon>Eukaryota</taxon>
        <taxon>Fungi</taxon>
        <taxon>Dikarya</taxon>
        <taxon>Basidiomycota</taxon>
        <taxon>Ustilaginomycotina</taxon>
        <taxon>Malasseziomycetes</taxon>
        <taxon>Malasseziales</taxon>
        <taxon>Malasseziaceae</taxon>
        <taxon>Malassezia</taxon>
    </lineage>
</organism>
<protein>
    <submittedName>
        <fullName evidence="2">Uncharacterized protein</fullName>
    </submittedName>
</protein>
<evidence type="ECO:0000313" key="3">
    <source>
        <dbReference type="Proteomes" id="UP001217754"/>
    </source>
</evidence>
<feature type="transmembrane region" description="Helical" evidence="1">
    <location>
        <begin position="105"/>
        <end position="124"/>
    </location>
</feature>
<dbReference type="AlphaFoldDB" id="A0AAF0F3S9"/>
<feature type="transmembrane region" description="Helical" evidence="1">
    <location>
        <begin position="191"/>
        <end position="211"/>
    </location>
</feature>
<feature type="transmembrane region" description="Helical" evidence="1">
    <location>
        <begin position="217"/>
        <end position="238"/>
    </location>
</feature>
<feature type="transmembrane region" description="Helical" evidence="1">
    <location>
        <begin position="49"/>
        <end position="68"/>
    </location>
</feature>
<dbReference type="RefSeq" id="XP_060122208.1">
    <property type="nucleotide sequence ID" value="XM_060266225.1"/>
</dbReference>
<accession>A0AAF0F3S9</accession>
<dbReference type="GeneID" id="85225934"/>
<reference evidence="2" key="1">
    <citation type="submission" date="2023-03" db="EMBL/GenBank/DDBJ databases">
        <title>Mating type loci evolution in Malassezia.</title>
        <authorList>
            <person name="Coelho M.A."/>
        </authorList>
    </citation>
    <scope>NUCLEOTIDE SEQUENCE</scope>
    <source>
        <strain evidence="2">CBS 9431</strain>
    </source>
</reference>
<evidence type="ECO:0000256" key="1">
    <source>
        <dbReference type="SAM" id="Phobius"/>
    </source>
</evidence>
<gene>
    <name evidence="2" type="ORF">MJAP1_002283</name>
</gene>
<sequence length="257" mass="29395">MASTSRRTAGLHEDVLAQYDENDSAPVIDESEQQQVIDQIRLANEKSNYWYRAALLLIYALVVVLYLTPVPAYAMGKHPKSHMTIFLHHHHTVGTEDDLTYLPAFPIYASIASLLIYLMFLASYELADRLSLVAPQEFAFPRQPHPFGTAPWWIVPVLRDIRLAPSRSERKKAADKAPQKAELAKVLPPRIVYIGFVWVCSWPIPLMTFGLGAFDDALWWSFPFAAFTIHVLIEWWMYKADRNTLGLQGLKYNYKTA</sequence>